<dbReference type="Proteomes" id="UP000033220">
    <property type="component" value="Chromosome DSM 122"/>
</dbReference>
<keyword evidence="2" id="KW-1185">Reference proteome</keyword>
<gene>
    <name evidence="1" type="ORF">RSPPHO_02630</name>
</gene>
<dbReference type="HOGENOM" id="CLU_1128362_0_0_5"/>
<dbReference type="KEGG" id="rpm:RSPPHO_02630"/>
<reference evidence="1 2" key="1">
    <citation type="submission" date="2012-02" db="EMBL/GenBank/DDBJ databases">
        <title>Shotgun genome sequence of Phaeospirillum photometricum DSM 122.</title>
        <authorList>
            <person name="Duquesne K."/>
            <person name="Sturgis J."/>
        </authorList>
    </citation>
    <scope>NUCLEOTIDE SEQUENCE [LARGE SCALE GENOMIC DNA]</scope>
    <source>
        <strain evidence="2">DSM122</strain>
    </source>
</reference>
<sequence>MPRGPLVWRAWMFRPAILSSPGRFWPVLTTPIVRRGWSKPSCAWRCWPMNAPPGGSRRSFVVGSGSLSASTRPFLAQRRALEHDQARLTLRAPLAGTVCDVDPEVQGGQWINPGVSLLGIRAGARIEAYVAEEDVPRFQAGASASFLSDSGGARRRARVLTIDRVARKTLSDPELAVPHGGPLPARFDGKALVPDAALYRVVLGPEDGRESAVVERGRVTIDAERRSWAGFLVRRAATVLLREGGF</sequence>
<evidence type="ECO:0000313" key="2">
    <source>
        <dbReference type="Proteomes" id="UP000033220"/>
    </source>
</evidence>
<evidence type="ECO:0008006" key="3">
    <source>
        <dbReference type="Google" id="ProtNLM"/>
    </source>
</evidence>
<evidence type="ECO:0000313" key="1">
    <source>
        <dbReference type="EMBL" id="CCG09256.1"/>
    </source>
</evidence>
<dbReference type="PATRIC" id="fig|1150469.3.peg.2990"/>
<organism evidence="1 2">
    <name type="scientific">Pararhodospirillum photometricum DSM 122</name>
    <dbReference type="NCBI Taxonomy" id="1150469"/>
    <lineage>
        <taxon>Bacteria</taxon>
        <taxon>Pseudomonadati</taxon>
        <taxon>Pseudomonadota</taxon>
        <taxon>Alphaproteobacteria</taxon>
        <taxon>Rhodospirillales</taxon>
        <taxon>Rhodospirillaceae</taxon>
        <taxon>Pararhodospirillum</taxon>
    </lineage>
</organism>
<accession>H6SNC5</accession>
<proteinExistence type="predicted"/>
<name>H6SNC5_PARPM</name>
<dbReference type="eggNOG" id="COG0845">
    <property type="taxonomic scope" value="Bacteria"/>
</dbReference>
<dbReference type="EMBL" id="HE663493">
    <property type="protein sequence ID" value="CCG09256.1"/>
    <property type="molecule type" value="Genomic_DNA"/>
</dbReference>
<protein>
    <recommendedName>
        <fullName evidence="3">Secretion protein HlyD</fullName>
    </recommendedName>
</protein>
<dbReference type="STRING" id="1150469.RSPPHO_02630"/>
<dbReference type="AlphaFoldDB" id="H6SNC5"/>